<evidence type="ECO:0000256" key="2">
    <source>
        <dbReference type="ARBA" id="ARBA00010617"/>
    </source>
</evidence>
<protein>
    <submittedName>
        <fullName evidence="9">Premnaspirodiene oxygenase</fullName>
    </submittedName>
</protein>
<dbReference type="PANTHER" id="PTHR47955">
    <property type="entry name" value="CYTOCHROME P450 FAMILY 71 PROTEIN"/>
    <property type="match status" value="1"/>
</dbReference>
<keyword evidence="8" id="KW-0472">Membrane</keyword>
<sequence>MDSSAAVYYCILAILPLLCIIKSCISCTGSHHHGLRLPPGPWKLPLIGSIHRLIGAHPHSVLRDLSRRHSPLVSLKFSEVPVIVIYSREAADEVMKTQDAILASRQQIVTVKIIDKHGSDIALAPVRRPVAAAPQNLRMLELLRTKHVQSFRAIREEEVTRLVQAMSSASRPLVNLSEFLTTYANDVTVRSVMGDRLKDRNTFLSYVTTAIQLVGTFRVADLFPSSRLACALSSKMGKTELYMDSLFEFMDNIISERHEKKIQREARQEDMTDVLLRIHKERKLQFPLTMGTIKAVLFDLLSGGTESVSTVLDWTMAELMRNPLAMSRAQSEVRRAFMGQMKVTEEGLRELSYLHWVIKETLRLHAPGPILLPRESQGRCRVLGYDIPKGTMILVNAWAISRDSKYTGTSQKHSNQRDLRLTQETSKVMTSSSRHLVPADEFALVSYLALLLSSWVLQTSCSILTGVSRMVLMPMN</sequence>
<organism evidence="9 10">
    <name type="scientific">Dichanthelium oligosanthes</name>
    <dbReference type="NCBI Taxonomy" id="888268"/>
    <lineage>
        <taxon>Eukaryota</taxon>
        <taxon>Viridiplantae</taxon>
        <taxon>Streptophyta</taxon>
        <taxon>Embryophyta</taxon>
        <taxon>Tracheophyta</taxon>
        <taxon>Spermatophyta</taxon>
        <taxon>Magnoliopsida</taxon>
        <taxon>Liliopsida</taxon>
        <taxon>Poales</taxon>
        <taxon>Poaceae</taxon>
        <taxon>PACMAD clade</taxon>
        <taxon>Panicoideae</taxon>
        <taxon>Panicodae</taxon>
        <taxon>Paniceae</taxon>
        <taxon>Dichantheliinae</taxon>
        <taxon>Dichanthelium</taxon>
    </lineage>
</organism>
<name>A0A1E5USR9_9POAL</name>
<evidence type="ECO:0000256" key="4">
    <source>
        <dbReference type="ARBA" id="ARBA00022723"/>
    </source>
</evidence>
<comment type="cofactor">
    <cofactor evidence="1">
        <name>heme</name>
        <dbReference type="ChEBI" id="CHEBI:30413"/>
    </cofactor>
</comment>
<dbReference type="OrthoDB" id="1055148at2759"/>
<keyword evidence="8" id="KW-1133">Transmembrane helix</keyword>
<evidence type="ECO:0000256" key="5">
    <source>
        <dbReference type="ARBA" id="ARBA00023002"/>
    </source>
</evidence>
<accession>A0A1E5USR9</accession>
<reference evidence="9 10" key="1">
    <citation type="submission" date="2016-09" db="EMBL/GenBank/DDBJ databases">
        <title>The draft genome of Dichanthelium oligosanthes: A C3 panicoid grass species.</title>
        <authorList>
            <person name="Studer A.J."/>
            <person name="Schnable J.C."/>
            <person name="Brutnell T.P."/>
        </authorList>
    </citation>
    <scope>NUCLEOTIDE SEQUENCE [LARGE SCALE GENOMIC DNA]</scope>
    <source>
        <strain evidence="10">cv. Kellogg 1175</strain>
        <tissue evidence="9">Leaf</tissue>
    </source>
</reference>
<dbReference type="Pfam" id="PF00067">
    <property type="entry name" value="p450"/>
    <property type="match status" value="1"/>
</dbReference>
<dbReference type="InterPro" id="IPR036396">
    <property type="entry name" value="Cyt_P450_sf"/>
</dbReference>
<dbReference type="InterPro" id="IPR001128">
    <property type="entry name" value="Cyt_P450"/>
</dbReference>
<dbReference type="AlphaFoldDB" id="A0A1E5USR9"/>
<keyword evidence="7" id="KW-0503">Monooxygenase</keyword>
<keyword evidence="10" id="KW-1185">Reference proteome</keyword>
<dbReference type="GO" id="GO:0020037">
    <property type="term" value="F:heme binding"/>
    <property type="evidence" value="ECO:0007669"/>
    <property type="project" value="InterPro"/>
</dbReference>
<comment type="caution">
    <text evidence="9">The sequence shown here is derived from an EMBL/GenBank/DDBJ whole genome shotgun (WGS) entry which is preliminary data.</text>
</comment>
<dbReference type="Gene3D" id="1.10.630.10">
    <property type="entry name" value="Cytochrome P450"/>
    <property type="match status" value="1"/>
</dbReference>
<evidence type="ECO:0000313" key="9">
    <source>
        <dbReference type="EMBL" id="OEL15962.1"/>
    </source>
</evidence>
<dbReference type="Proteomes" id="UP000095767">
    <property type="component" value="Unassembled WGS sequence"/>
</dbReference>
<comment type="similarity">
    <text evidence="2">Belongs to the cytochrome P450 family.</text>
</comment>
<dbReference type="PRINTS" id="PR00463">
    <property type="entry name" value="EP450I"/>
</dbReference>
<keyword evidence="4" id="KW-0479">Metal-binding</keyword>
<keyword evidence="6" id="KW-0408">Iron</keyword>
<keyword evidence="3" id="KW-0349">Heme</keyword>
<evidence type="ECO:0000256" key="6">
    <source>
        <dbReference type="ARBA" id="ARBA00023004"/>
    </source>
</evidence>
<dbReference type="InterPro" id="IPR002401">
    <property type="entry name" value="Cyt_P450_E_grp-I"/>
</dbReference>
<evidence type="ECO:0000256" key="8">
    <source>
        <dbReference type="SAM" id="Phobius"/>
    </source>
</evidence>
<dbReference type="GO" id="GO:0004497">
    <property type="term" value="F:monooxygenase activity"/>
    <property type="evidence" value="ECO:0007669"/>
    <property type="project" value="UniProtKB-KW"/>
</dbReference>
<evidence type="ECO:0000256" key="3">
    <source>
        <dbReference type="ARBA" id="ARBA00022617"/>
    </source>
</evidence>
<dbReference type="EMBL" id="LWDX02064686">
    <property type="protein sequence ID" value="OEL15962.1"/>
    <property type="molecule type" value="Genomic_DNA"/>
</dbReference>
<evidence type="ECO:0000256" key="7">
    <source>
        <dbReference type="ARBA" id="ARBA00023033"/>
    </source>
</evidence>
<evidence type="ECO:0000256" key="1">
    <source>
        <dbReference type="ARBA" id="ARBA00001971"/>
    </source>
</evidence>
<dbReference type="GO" id="GO:0005506">
    <property type="term" value="F:iron ion binding"/>
    <property type="evidence" value="ECO:0007669"/>
    <property type="project" value="InterPro"/>
</dbReference>
<evidence type="ECO:0000313" key="10">
    <source>
        <dbReference type="Proteomes" id="UP000095767"/>
    </source>
</evidence>
<keyword evidence="5" id="KW-0560">Oxidoreductase</keyword>
<gene>
    <name evidence="9" type="ORF">BAE44_0023019</name>
</gene>
<dbReference type="SUPFAM" id="SSF48264">
    <property type="entry name" value="Cytochrome P450"/>
    <property type="match status" value="1"/>
</dbReference>
<proteinExistence type="inferred from homology"/>
<keyword evidence="8" id="KW-0812">Transmembrane</keyword>
<dbReference type="STRING" id="888268.A0A1E5USR9"/>
<feature type="transmembrane region" description="Helical" evidence="8">
    <location>
        <begin position="6"/>
        <end position="25"/>
    </location>
</feature>
<dbReference type="PANTHER" id="PTHR47955:SF19">
    <property type="entry name" value="CYTOCHROME P450 71A9-LIKE ISOFORM X1"/>
    <property type="match status" value="1"/>
</dbReference>
<dbReference type="GO" id="GO:0016705">
    <property type="term" value="F:oxidoreductase activity, acting on paired donors, with incorporation or reduction of molecular oxygen"/>
    <property type="evidence" value="ECO:0007669"/>
    <property type="project" value="InterPro"/>
</dbReference>